<dbReference type="InterPro" id="IPR011453">
    <property type="entry name" value="DUF1559"/>
</dbReference>
<dbReference type="InterPro" id="IPR027558">
    <property type="entry name" value="Pre_pil_HX9DG_C"/>
</dbReference>
<dbReference type="OrthoDB" id="255848at2"/>
<name>A0A5C5XWZ1_9BACT</name>
<sequence length="357" mass="39289">MMKYVSAARPQRRRWATNPNAFTLVELLVVIAIIGVLVGLLLPAVQAAREAARRMQCSNKLKQMGLATLNFESAYRKLPEGPIDGDRNAVEYPSEAPTTEGHPKNDVCCRASTRRGWSAQYKILPFMEGNNIYEMGRDDPPFWGTISGNGNENEVAQQLVSGFYCPSRRSPKGYGSSRFGRTDYAGSAGFYHGRPDSRVDFIPEAPLGAPAEGTRTAPNGGLAPQRGGAIIWPGEGDKRTLADLTDGTTMSLLFSEKSLHPSQHGLDGGDNERWNNAGWDECVLRWHFPPRADQQTYVAEDPSHTNWNRYFGGPHTGGLNAAFCDGSVRFYSFSVDAIVWKQLCLINDGEVIDEGKL</sequence>
<dbReference type="Pfam" id="PF07596">
    <property type="entry name" value="SBP_bac_10"/>
    <property type="match status" value="1"/>
</dbReference>
<protein>
    <recommendedName>
        <fullName evidence="2">DUF1559 domain-containing protein</fullName>
    </recommendedName>
</protein>
<dbReference type="PANTHER" id="PTHR30093:SF2">
    <property type="entry name" value="TYPE II SECRETION SYSTEM PROTEIN H"/>
    <property type="match status" value="1"/>
</dbReference>
<keyword evidence="4" id="KW-1185">Reference proteome</keyword>
<evidence type="ECO:0000313" key="3">
    <source>
        <dbReference type="EMBL" id="TWT66132.1"/>
    </source>
</evidence>
<feature type="region of interest" description="Disordered" evidence="1">
    <location>
        <begin position="85"/>
        <end position="107"/>
    </location>
</feature>
<dbReference type="Pfam" id="PF07963">
    <property type="entry name" value="N_methyl"/>
    <property type="match status" value="1"/>
</dbReference>
<dbReference type="Proteomes" id="UP000318053">
    <property type="component" value="Unassembled WGS sequence"/>
</dbReference>
<feature type="domain" description="DUF1559" evidence="2">
    <location>
        <begin position="46"/>
        <end position="336"/>
    </location>
</feature>
<dbReference type="AlphaFoldDB" id="A0A5C5XWZ1"/>
<dbReference type="InterPro" id="IPR045584">
    <property type="entry name" value="Pilin-like"/>
</dbReference>
<proteinExistence type="predicted"/>
<organism evidence="3 4">
    <name type="scientific">Allorhodopirellula solitaria</name>
    <dbReference type="NCBI Taxonomy" id="2527987"/>
    <lineage>
        <taxon>Bacteria</taxon>
        <taxon>Pseudomonadati</taxon>
        <taxon>Planctomycetota</taxon>
        <taxon>Planctomycetia</taxon>
        <taxon>Pirellulales</taxon>
        <taxon>Pirellulaceae</taxon>
        <taxon>Allorhodopirellula</taxon>
    </lineage>
</organism>
<accession>A0A5C5XWZ1</accession>
<dbReference type="NCBIfam" id="TIGR04294">
    <property type="entry name" value="pre_pil_HX9DG"/>
    <property type="match status" value="1"/>
</dbReference>
<dbReference type="Gene3D" id="3.30.700.10">
    <property type="entry name" value="Glycoprotein, Type 4 Pilin"/>
    <property type="match status" value="1"/>
</dbReference>
<evidence type="ECO:0000256" key="1">
    <source>
        <dbReference type="SAM" id="MobiDB-lite"/>
    </source>
</evidence>
<gene>
    <name evidence="3" type="ORF">CA85_29960</name>
</gene>
<evidence type="ECO:0000313" key="4">
    <source>
        <dbReference type="Proteomes" id="UP000318053"/>
    </source>
</evidence>
<comment type="caution">
    <text evidence="3">The sequence shown here is derived from an EMBL/GenBank/DDBJ whole genome shotgun (WGS) entry which is preliminary data.</text>
</comment>
<dbReference type="InterPro" id="IPR012902">
    <property type="entry name" value="N_methyl_site"/>
</dbReference>
<dbReference type="EMBL" id="SJPK01000006">
    <property type="protein sequence ID" value="TWT66132.1"/>
    <property type="molecule type" value="Genomic_DNA"/>
</dbReference>
<dbReference type="NCBIfam" id="TIGR02532">
    <property type="entry name" value="IV_pilin_GFxxxE"/>
    <property type="match status" value="1"/>
</dbReference>
<reference evidence="3 4" key="1">
    <citation type="submission" date="2019-02" db="EMBL/GenBank/DDBJ databases">
        <title>Deep-cultivation of Planctomycetes and their phenomic and genomic characterization uncovers novel biology.</title>
        <authorList>
            <person name="Wiegand S."/>
            <person name="Jogler M."/>
            <person name="Boedeker C."/>
            <person name="Pinto D."/>
            <person name="Vollmers J."/>
            <person name="Rivas-Marin E."/>
            <person name="Kohn T."/>
            <person name="Peeters S.H."/>
            <person name="Heuer A."/>
            <person name="Rast P."/>
            <person name="Oberbeckmann S."/>
            <person name="Bunk B."/>
            <person name="Jeske O."/>
            <person name="Meyerdierks A."/>
            <person name="Storesund J.E."/>
            <person name="Kallscheuer N."/>
            <person name="Luecker S."/>
            <person name="Lage O.M."/>
            <person name="Pohl T."/>
            <person name="Merkel B.J."/>
            <person name="Hornburger P."/>
            <person name="Mueller R.-W."/>
            <person name="Bruemmer F."/>
            <person name="Labrenz M."/>
            <person name="Spormann A.M."/>
            <person name="Op Den Camp H."/>
            <person name="Overmann J."/>
            <person name="Amann R."/>
            <person name="Jetten M.S.M."/>
            <person name="Mascher T."/>
            <person name="Medema M.H."/>
            <person name="Devos D.P."/>
            <person name="Kaster A.-K."/>
            <person name="Ovreas L."/>
            <person name="Rohde M."/>
            <person name="Galperin M.Y."/>
            <person name="Jogler C."/>
        </authorList>
    </citation>
    <scope>NUCLEOTIDE SEQUENCE [LARGE SCALE GENOMIC DNA]</scope>
    <source>
        <strain evidence="3 4">CA85</strain>
    </source>
</reference>
<evidence type="ECO:0000259" key="2">
    <source>
        <dbReference type="Pfam" id="PF07596"/>
    </source>
</evidence>
<dbReference type="SUPFAM" id="SSF54523">
    <property type="entry name" value="Pili subunits"/>
    <property type="match status" value="1"/>
</dbReference>
<dbReference type="PANTHER" id="PTHR30093">
    <property type="entry name" value="GENERAL SECRETION PATHWAY PROTEIN G"/>
    <property type="match status" value="1"/>
</dbReference>